<evidence type="ECO:0000313" key="1">
    <source>
        <dbReference type="EMBL" id="MBB5378506.1"/>
    </source>
</evidence>
<dbReference type="AlphaFoldDB" id="A0A7W8KHX6"/>
<comment type="caution">
    <text evidence="1">The sequence shown here is derived from an EMBL/GenBank/DDBJ whole genome shotgun (WGS) entry which is preliminary data.</text>
</comment>
<gene>
    <name evidence="1" type="ORF">HNQ07_004013</name>
</gene>
<reference evidence="1 2" key="1">
    <citation type="submission" date="2020-08" db="EMBL/GenBank/DDBJ databases">
        <title>Genomic Encyclopedia of Type Strains, Phase IV (KMG-IV): sequencing the most valuable type-strain genomes for metagenomic binning, comparative biology and taxonomic classification.</title>
        <authorList>
            <person name="Goeker M."/>
        </authorList>
    </citation>
    <scope>NUCLEOTIDE SEQUENCE [LARGE SCALE GENOMIC DNA]</scope>
    <source>
        <strain evidence="1 2">DSM 27521</strain>
    </source>
</reference>
<proteinExistence type="predicted"/>
<dbReference type="EMBL" id="JACHFK010000013">
    <property type="protein sequence ID" value="MBB5378506.1"/>
    <property type="molecule type" value="Genomic_DNA"/>
</dbReference>
<accession>A0A7W8KHX6</accession>
<sequence length="57" mass="6140">MNLPTWQSYVMAVVNAVERSAAGFTNTTRTFGSLLSPVLAGPLYAGVSVWPVWWPAA</sequence>
<dbReference type="RefSeq" id="WP_184115049.1">
    <property type="nucleotide sequence ID" value="NZ_BNAJ01000012.1"/>
</dbReference>
<organism evidence="1 2">
    <name type="scientific">Deinococcus metalli</name>
    <dbReference type="NCBI Taxonomy" id="1141878"/>
    <lineage>
        <taxon>Bacteria</taxon>
        <taxon>Thermotogati</taxon>
        <taxon>Deinococcota</taxon>
        <taxon>Deinococci</taxon>
        <taxon>Deinococcales</taxon>
        <taxon>Deinococcaceae</taxon>
        <taxon>Deinococcus</taxon>
    </lineage>
</organism>
<protein>
    <submittedName>
        <fullName evidence="1">Uncharacterized protein</fullName>
    </submittedName>
</protein>
<name>A0A7W8KHX6_9DEIO</name>
<dbReference type="Proteomes" id="UP000539473">
    <property type="component" value="Unassembled WGS sequence"/>
</dbReference>
<evidence type="ECO:0000313" key="2">
    <source>
        <dbReference type="Proteomes" id="UP000539473"/>
    </source>
</evidence>